<keyword evidence="1" id="KW-0175">Coiled coil</keyword>
<dbReference type="Pfam" id="PF07722">
    <property type="entry name" value="Peptidase_C26"/>
    <property type="match status" value="1"/>
</dbReference>
<dbReference type="Proteomes" id="UP000241048">
    <property type="component" value="Unassembled WGS sequence"/>
</dbReference>
<dbReference type="InterPro" id="IPR011697">
    <property type="entry name" value="Peptidase_C26"/>
</dbReference>
<dbReference type="PANTHER" id="PTHR43235">
    <property type="entry name" value="GLUTAMINE AMIDOTRANSFERASE PB2B2.05-RELATED"/>
    <property type="match status" value="1"/>
</dbReference>
<protein>
    <submittedName>
        <fullName evidence="3">Peptidase C26</fullName>
    </submittedName>
</protein>
<dbReference type="EMBL" id="PYLO01000007">
    <property type="protein sequence ID" value="PST35706.1"/>
    <property type="molecule type" value="Genomic_DNA"/>
</dbReference>
<feature type="signal peptide" evidence="2">
    <location>
        <begin position="1"/>
        <end position="36"/>
    </location>
</feature>
<feature type="chain" id="PRO_5039100448" evidence="2">
    <location>
        <begin position="37"/>
        <end position="307"/>
    </location>
</feature>
<evidence type="ECO:0000256" key="2">
    <source>
        <dbReference type="SAM" id="SignalP"/>
    </source>
</evidence>
<dbReference type="Gene3D" id="3.40.50.880">
    <property type="match status" value="1"/>
</dbReference>
<keyword evidence="4" id="KW-1185">Reference proteome</keyword>
<dbReference type="AlphaFoldDB" id="A0A2T3FKA2"/>
<evidence type="ECO:0000313" key="4">
    <source>
        <dbReference type="Proteomes" id="UP000241048"/>
    </source>
</evidence>
<dbReference type="GO" id="GO:0005829">
    <property type="term" value="C:cytosol"/>
    <property type="evidence" value="ECO:0007669"/>
    <property type="project" value="TreeGrafter"/>
</dbReference>
<reference evidence="3 4" key="1">
    <citation type="submission" date="2018-03" db="EMBL/GenBank/DDBJ databases">
        <title>Lachnoclostridium SNUG30386 gen.nov., sp.nov., isolated from human faeces.</title>
        <authorList>
            <person name="Seo B."/>
            <person name="Jeon K."/>
            <person name="Ko G."/>
        </authorList>
    </citation>
    <scope>NUCLEOTIDE SEQUENCE [LARGE SCALE GENOMIC DNA]</scope>
    <source>
        <strain evidence="3 4">SNUG30386</strain>
    </source>
</reference>
<organism evidence="3 4">
    <name type="scientific">Clostridium fessum</name>
    <dbReference type="NCBI Taxonomy" id="2126740"/>
    <lineage>
        <taxon>Bacteria</taxon>
        <taxon>Bacillati</taxon>
        <taxon>Bacillota</taxon>
        <taxon>Clostridia</taxon>
        <taxon>Eubacteriales</taxon>
        <taxon>Clostridiaceae</taxon>
        <taxon>Clostridium</taxon>
    </lineage>
</organism>
<dbReference type="InterPro" id="IPR029062">
    <property type="entry name" value="Class_I_gatase-like"/>
</dbReference>
<accession>A0A2T3FKA2</accession>
<comment type="caution">
    <text evidence="3">The sequence shown here is derived from an EMBL/GenBank/DDBJ whole genome shotgun (WGS) entry which is preliminary data.</text>
</comment>
<dbReference type="GO" id="GO:0033969">
    <property type="term" value="F:gamma-glutamyl-gamma-aminobutyrate hydrolase activity"/>
    <property type="evidence" value="ECO:0007669"/>
    <property type="project" value="TreeGrafter"/>
</dbReference>
<feature type="coiled-coil region" evidence="1">
    <location>
        <begin position="47"/>
        <end position="74"/>
    </location>
</feature>
<sequence>MFGRTICIREEIRMRKIKMMTSAVLLSLSLAFSLTACGTKSEPAADTTAAEAEVTETEGEAETAEEAANDEEEKVKVGVSWNADEIDEDAQLYIDAVTKAGGEAIYLPQIKTEDDAKNALAEIDALVMTGGEDIDPSYYGEEPNEKLETVNEVRDTSDSLLIKAALDEDIPMLCTCRGMQFLNVLSGGTLYQDLPTQNPSDIEHRDPDRKVFAKHEITVDKDNIVAAAFGGEGTYTVNSWHHQAVDQLGDNLKVVATAPDGIIEAIVREDKDYVMGLQFHPEAMIAEGDDSFLAFYTNLIDQAKEAE</sequence>
<name>A0A2T3FKA2_9CLOT</name>
<proteinExistence type="predicted"/>
<gene>
    <name evidence="3" type="ORF">C7U56_14500</name>
</gene>
<evidence type="ECO:0000256" key="1">
    <source>
        <dbReference type="SAM" id="Coils"/>
    </source>
</evidence>
<dbReference type="InterPro" id="IPR044668">
    <property type="entry name" value="PuuD-like"/>
</dbReference>
<keyword evidence="2" id="KW-0732">Signal</keyword>
<dbReference type="CDD" id="cd01745">
    <property type="entry name" value="GATase1_2"/>
    <property type="match status" value="1"/>
</dbReference>
<dbReference type="GO" id="GO:0006598">
    <property type="term" value="P:polyamine catabolic process"/>
    <property type="evidence" value="ECO:0007669"/>
    <property type="project" value="TreeGrafter"/>
</dbReference>
<dbReference type="SUPFAM" id="SSF52317">
    <property type="entry name" value="Class I glutamine amidotransferase-like"/>
    <property type="match status" value="1"/>
</dbReference>
<evidence type="ECO:0000313" key="3">
    <source>
        <dbReference type="EMBL" id="PST35706.1"/>
    </source>
</evidence>
<dbReference type="PROSITE" id="PS51273">
    <property type="entry name" value="GATASE_TYPE_1"/>
    <property type="match status" value="1"/>
</dbReference>
<dbReference type="PANTHER" id="PTHR43235:SF1">
    <property type="entry name" value="GLUTAMINE AMIDOTRANSFERASE PB2B2.05-RELATED"/>
    <property type="match status" value="1"/>
</dbReference>